<feature type="non-terminal residue" evidence="2">
    <location>
        <position position="111"/>
    </location>
</feature>
<evidence type="ECO:0000313" key="3">
    <source>
        <dbReference type="Proteomes" id="UP000269721"/>
    </source>
</evidence>
<protein>
    <recommendedName>
        <fullName evidence="1">RGS domain-containing protein</fullName>
    </recommendedName>
</protein>
<dbReference type="Proteomes" id="UP000269721">
    <property type="component" value="Unassembled WGS sequence"/>
</dbReference>
<evidence type="ECO:0000313" key="2">
    <source>
        <dbReference type="EMBL" id="RKO90946.1"/>
    </source>
</evidence>
<accession>A0A4P9WJW0</accession>
<name>A0A4P9WJW0_9FUNG</name>
<dbReference type="EMBL" id="KZ995303">
    <property type="protein sequence ID" value="RKO90946.1"/>
    <property type="molecule type" value="Genomic_DNA"/>
</dbReference>
<dbReference type="InterPro" id="IPR044926">
    <property type="entry name" value="RGS_subdomain_2"/>
</dbReference>
<dbReference type="PROSITE" id="PS50132">
    <property type="entry name" value="RGS"/>
    <property type="match status" value="1"/>
</dbReference>
<dbReference type="AlphaFoldDB" id="A0A4P9WJW0"/>
<organism evidence="2 3">
    <name type="scientific">Blyttiomyces helicus</name>
    <dbReference type="NCBI Taxonomy" id="388810"/>
    <lineage>
        <taxon>Eukaryota</taxon>
        <taxon>Fungi</taxon>
        <taxon>Fungi incertae sedis</taxon>
        <taxon>Chytridiomycota</taxon>
        <taxon>Chytridiomycota incertae sedis</taxon>
        <taxon>Chytridiomycetes</taxon>
        <taxon>Chytridiomycetes incertae sedis</taxon>
        <taxon>Blyttiomyces</taxon>
    </lineage>
</organism>
<dbReference type="InterPro" id="IPR016137">
    <property type="entry name" value="RGS"/>
</dbReference>
<gene>
    <name evidence="2" type="ORF">BDK51DRAFT_11168</name>
</gene>
<feature type="non-terminal residue" evidence="2">
    <location>
        <position position="1"/>
    </location>
</feature>
<proteinExistence type="predicted"/>
<dbReference type="SUPFAM" id="SSF48097">
    <property type="entry name" value="Regulator of G-protein signaling, RGS"/>
    <property type="match status" value="1"/>
</dbReference>
<feature type="domain" description="RGS" evidence="1">
    <location>
        <begin position="38"/>
        <end position="101"/>
    </location>
</feature>
<sequence length="111" mass="12984">DQHQRYKLLANARNRKLVSFFGDDPPIDIPVAEVDKQGLKAILQSKVPLSYFLYNLLEEYACENLFFYLEVEHYDSVSFVSPVEQQIAAKHIFDTYLNRNSHFEVNVDEKV</sequence>
<keyword evidence="3" id="KW-1185">Reference proteome</keyword>
<reference evidence="3" key="1">
    <citation type="journal article" date="2018" name="Nat. Microbiol.">
        <title>Leveraging single-cell genomics to expand the fungal tree of life.</title>
        <authorList>
            <person name="Ahrendt S.R."/>
            <person name="Quandt C.A."/>
            <person name="Ciobanu D."/>
            <person name="Clum A."/>
            <person name="Salamov A."/>
            <person name="Andreopoulos B."/>
            <person name="Cheng J.F."/>
            <person name="Woyke T."/>
            <person name="Pelin A."/>
            <person name="Henrissat B."/>
            <person name="Reynolds N.K."/>
            <person name="Benny G.L."/>
            <person name="Smith M.E."/>
            <person name="James T.Y."/>
            <person name="Grigoriev I.V."/>
        </authorList>
    </citation>
    <scope>NUCLEOTIDE SEQUENCE [LARGE SCALE GENOMIC DNA]</scope>
</reference>
<dbReference type="Pfam" id="PF00615">
    <property type="entry name" value="RGS"/>
    <property type="match status" value="1"/>
</dbReference>
<evidence type="ECO:0000259" key="1">
    <source>
        <dbReference type="PROSITE" id="PS50132"/>
    </source>
</evidence>
<dbReference type="Gene3D" id="1.10.167.10">
    <property type="entry name" value="Regulator of G-protein Signalling 4, domain 2"/>
    <property type="match status" value="1"/>
</dbReference>
<dbReference type="OrthoDB" id="196547at2759"/>
<dbReference type="InterPro" id="IPR036305">
    <property type="entry name" value="RGS_sf"/>
</dbReference>